<evidence type="ECO:0000313" key="2">
    <source>
        <dbReference type="EMBL" id="KAA1241572.1"/>
    </source>
</evidence>
<proteinExistence type="predicted"/>
<feature type="non-terminal residue" evidence="2">
    <location>
        <position position="1"/>
    </location>
</feature>
<name>A0A5B1B005_MYCSI</name>
<comment type="caution">
    <text evidence="2">The sequence shown here is derived from an EMBL/GenBank/DDBJ whole genome shotgun (WGS) entry which is preliminary data.</text>
</comment>
<feature type="compositionally biased region" description="Gly residues" evidence="1">
    <location>
        <begin position="54"/>
        <end position="65"/>
    </location>
</feature>
<feature type="compositionally biased region" description="Low complexity" evidence="1">
    <location>
        <begin position="17"/>
        <end position="30"/>
    </location>
</feature>
<dbReference type="EMBL" id="VTZN01000469">
    <property type="protein sequence ID" value="KAA1241572.1"/>
    <property type="molecule type" value="Genomic_DNA"/>
</dbReference>
<evidence type="ECO:0000313" key="3">
    <source>
        <dbReference type="Proteomes" id="UP000324701"/>
    </source>
</evidence>
<dbReference type="Proteomes" id="UP000324701">
    <property type="component" value="Unassembled WGS sequence"/>
</dbReference>
<feature type="region of interest" description="Disordered" evidence="1">
    <location>
        <begin position="17"/>
        <end position="65"/>
    </location>
</feature>
<reference evidence="2 3" key="1">
    <citation type="submission" date="2019-09" db="EMBL/GenBank/DDBJ databases">
        <title>Report of infection by Mycobacterium simiae a patient suffering from pulmonary tuberculosis.</title>
        <authorList>
            <person name="Mohanty P.S."/>
            <person name="Bansal A.K."/>
            <person name="Singh H."/>
            <person name="Sharma S."/>
            <person name="Patil S.A."/>
            <person name="Upadhaya P."/>
            <person name="Singh P.K."/>
            <person name="Kumar D."/>
            <person name="Kumar S."/>
            <person name="Singh R.K."/>
            <person name="Chaudhary B."/>
        </authorList>
    </citation>
    <scope>NUCLEOTIDE SEQUENCE [LARGE SCALE GENOMIC DNA]</scope>
    <source>
        <strain evidence="2 3">JAL-560-SIM</strain>
    </source>
</reference>
<keyword evidence="3" id="KW-1185">Reference proteome</keyword>
<gene>
    <name evidence="2" type="ORF">F0Q45_26465</name>
</gene>
<protein>
    <submittedName>
        <fullName evidence="2">Uncharacterized protein</fullName>
    </submittedName>
</protein>
<sequence length="65" mass="6070">APVIIPVVNDWLNDCGESGAPAAAGGETPGNDGLPTPTAEALGGNDVGPTVLGSAGGPGIPRGPP</sequence>
<organism evidence="2 3">
    <name type="scientific">Mycobacterium simiae</name>
    <name type="common">Mycobacterium habana</name>
    <dbReference type="NCBI Taxonomy" id="1784"/>
    <lineage>
        <taxon>Bacteria</taxon>
        <taxon>Bacillati</taxon>
        <taxon>Actinomycetota</taxon>
        <taxon>Actinomycetes</taxon>
        <taxon>Mycobacteriales</taxon>
        <taxon>Mycobacteriaceae</taxon>
        <taxon>Mycobacterium</taxon>
        <taxon>Mycobacterium simiae complex</taxon>
    </lineage>
</organism>
<accession>A0A5B1B005</accession>
<dbReference type="AlphaFoldDB" id="A0A5B1B005"/>
<evidence type="ECO:0000256" key="1">
    <source>
        <dbReference type="SAM" id="MobiDB-lite"/>
    </source>
</evidence>